<reference evidence="5 6" key="1">
    <citation type="submission" date="2017-09" db="EMBL/GenBank/DDBJ databases">
        <title>Bacterial strain isolated from the female urinary microbiota.</title>
        <authorList>
            <person name="Thomas-White K."/>
            <person name="Kumar N."/>
            <person name="Forster S."/>
            <person name="Putonti C."/>
            <person name="Lawley T."/>
            <person name="Wolfe A.J."/>
        </authorList>
    </citation>
    <scope>NUCLEOTIDE SEQUENCE [LARGE SCALE GENOMIC DNA]</scope>
    <source>
        <strain evidence="5 6">UMB0908</strain>
    </source>
</reference>
<organism evidence="5 6">
    <name type="scientific">Corynebacterium xerosis</name>
    <dbReference type="NCBI Taxonomy" id="1725"/>
    <lineage>
        <taxon>Bacteria</taxon>
        <taxon>Bacillati</taxon>
        <taxon>Actinomycetota</taxon>
        <taxon>Actinomycetes</taxon>
        <taxon>Mycobacteriales</taxon>
        <taxon>Corynebacteriaceae</taxon>
        <taxon>Corynebacterium</taxon>
    </lineage>
</organism>
<evidence type="ECO:0000313" key="5">
    <source>
        <dbReference type="EMBL" id="PMC61249.1"/>
    </source>
</evidence>
<feature type="region of interest" description="Disordered" evidence="1">
    <location>
        <begin position="85"/>
        <end position="125"/>
    </location>
</feature>
<dbReference type="PANTHER" id="PTHR32039">
    <property type="entry name" value="MAGNESIUM-CHELATASE SUBUNIT CHLI"/>
    <property type="match status" value="1"/>
</dbReference>
<feature type="domain" description="Magnesium chelatase ChlI-like catalytic" evidence="3">
    <location>
        <begin position="130"/>
        <end position="302"/>
    </location>
</feature>
<accession>A0A2N6SW17</accession>
<keyword evidence="2" id="KW-0732">Signal</keyword>
<evidence type="ECO:0008006" key="7">
    <source>
        <dbReference type="Google" id="ProtNLM"/>
    </source>
</evidence>
<feature type="compositionally biased region" description="Acidic residues" evidence="1">
    <location>
        <begin position="86"/>
        <end position="115"/>
    </location>
</feature>
<evidence type="ECO:0000256" key="2">
    <source>
        <dbReference type="SAM" id="SignalP"/>
    </source>
</evidence>
<feature type="signal peptide" evidence="2">
    <location>
        <begin position="1"/>
        <end position="38"/>
    </location>
</feature>
<evidence type="ECO:0000259" key="4">
    <source>
        <dbReference type="Pfam" id="PF13335"/>
    </source>
</evidence>
<evidence type="ECO:0000313" key="6">
    <source>
        <dbReference type="Proteomes" id="UP000235363"/>
    </source>
</evidence>
<dbReference type="STRING" id="1725.WU86_04445"/>
<sequence length="420" mass="42920">MVEALRVGTITFMRKTTSGARALLSATAVVAAAGPALTACTSDDSSTPEGGDTSAPAPETDVDPATLGLAVGDCVADLGAAAGEVAPEDSDADAGDAGDAEEATTEDTEAADETATDVPEGIDGTVPTSTAGMVKSMLAARLPGILPPLGTAEALEVTAVHSVAGTAEGAAGGLITQPPFVAPHHTVSAAALLGGGSGMPRPGAMSLAHGGVLFLDEVTLMPARVLDALRTPLEQGEVVLLRSRHQVRYPCRVQLVMAANPCPCGAAEPGDCICPPGARRRHMAAVSGPLRDRIDVQLPIHPRHSMVRPEPGEESASIRERVIAARERGRARWEGLGIAGVAASSDVPGPVLRRRAPADEAGMAYLECRLTERTVTQRGVDRALRVAWTLADLDGRDLPTLEDVASACDLHAPADGEVAA</sequence>
<feature type="region of interest" description="Disordered" evidence="1">
    <location>
        <begin position="39"/>
        <end position="65"/>
    </location>
</feature>
<dbReference type="Proteomes" id="UP000235363">
    <property type="component" value="Unassembled WGS sequence"/>
</dbReference>
<comment type="caution">
    <text evidence="5">The sequence shown here is derived from an EMBL/GenBank/DDBJ whole genome shotgun (WGS) entry which is preliminary data.</text>
</comment>
<gene>
    <name evidence="5" type="ORF">CJ204_11955</name>
</gene>
<dbReference type="PANTHER" id="PTHR32039:SF7">
    <property type="entry name" value="COMPETENCE PROTEIN COMM"/>
    <property type="match status" value="1"/>
</dbReference>
<dbReference type="InterPro" id="IPR045006">
    <property type="entry name" value="CHLI-like"/>
</dbReference>
<evidence type="ECO:0000259" key="3">
    <source>
        <dbReference type="Pfam" id="PF01078"/>
    </source>
</evidence>
<feature type="domain" description="Mg chelatase-related protein C-terminal" evidence="4">
    <location>
        <begin position="312"/>
        <end position="409"/>
    </location>
</feature>
<dbReference type="GO" id="GO:0005524">
    <property type="term" value="F:ATP binding"/>
    <property type="evidence" value="ECO:0007669"/>
    <property type="project" value="InterPro"/>
</dbReference>
<dbReference type="SUPFAM" id="SSF52540">
    <property type="entry name" value="P-loop containing nucleoside triphosphate hydrolases"/>
    <property type="match status" value="1"/>
</dbReference>
<dbReference type="EMBL" id="PNHF01000036">
    <property type="protein sequence ID" value="PMC61249.1"/>
    <property type="molecule type" value="Genomic_DNA"/>
</dbReference>
<dbReference type="Gene3D" id="3.40.50.300">
    <property type="entry name" value="P-loop containing nucleotide triphosphate hydrolases"/>
    <property type="match status" value="1"/>
</dbReference>
<feature type="chain" id="PRO_5014724141" description="ATP-binding protein" evidence="2">
    <location>
        <begin position="39"/>
        <end position="420"/>
    </location>
</feature>
<dbReference type="Pfam" id="PF01078">
    <property type="entry name" value="Mg_chelatase"/>
    <property type="match status" value="1"/>
</dbReference>
<dbReference type="AlphaFoldDB" id="A0A2N6SW17"/>
<protein>
    <recommendedName>
        <fullName evidence="7">ATP-binding protein</fullName>
    </recommendedName>
</protein>
<dbReference type="InterPro" id="IPR027417">
    <property type="entry name" value="P-loop_NTPase"/>
</dbReference>
<dbReference type="InterPro" id="IPR025158">
    <property type="entry name" value="Mg_chelat-rel_C"/>
</dbReference>
<proteinExistence type="predicted"/>
<dbReference type="InterPro" id="IPR000523">
    <property type="entry name" value="Mg_chelatse_chII-like_cat_dom"/>
</dbReference>
<name>A0A2N6SW17_9CORY</name>
<dbReference type="Pfam" id="PF13335">
    <property type="entry name" value="Mg_chelatase_C"/>
    <property type="match status" value="1"/>
</dbReference>
<evidence type="ECO:0000256" key="1">
    <source>
        <dbReference type="SAM" id="MobiDB-lite"/>
    </source>
</evidence>